<organism evidence="1">
    <name type="scientific">mine drainage metagenome</name>
    <dbReference type="NCBI Taxonomy" id="410659"/>
    <lineage>
        <taxon>unclassified sequences</taxon>
        <taxon>metagenomes</taxon>
        <taxon>ecological metagenomes</taxon>
    </lineage>
</organism>
<name>A0A1J5S4X5_9ZZZZ</name>
<dbReference type="EMBL" id="MLJW01000068">
    <property type="protein sequence ID" value="OIR03130.1"/>
    <property type="molecule type" value="Genomic_DNA"/>
</dbReference>
<evidence type="ECO:0000313" key="1">
    <source>
        <dbReference type="EMBL" id="OIR03130.1"/>
    </source>
</evidence>
<proteinExistence type="predicted"/>
<accession>A0A1J5S4X5</accession>
<comment type="caution">
    <text evidence="1">The sequence shown here is derived from an EMBL/GenBank/DDBJ whole genome shotgun (WGS) entry which is preliminary data.</text>
</comment>
<sequence>MGRISIQYVCYLAPFDKLRANGQDLRFLKYIILQYSDTAGLLMTVLENLNE</sequence>
<reference evidence="1" key="1">
    <citation type="submission" date="2016-10" db="EMBL/GenBank/DDBJ databases">
        <title>Sequence of Gallionella enrichment culture.</title>
        <authorList>
            <person name="Poehlein A."/>
            <person name="Muehling M."/>
            <person name="Daniel R."/>
        </authorList>
    </citation>
    <scope>NUCLEOTIDE SEQUENCE</scope>
</reference>
<protein>
    <submittedName>
        <fullName evidence="1">Uncharacterized protein</fullName>
    </submittedName>
</protein>
<gene>
    <name evidence="1" type="ORF">GALL_146490</name>
</gene>
<dbReference type="AlphaFoldDB" id="A0A1J5S4X5"/>